<proteinExistence type="predicted"/>
<accession>A0A6J5RNC3</accession>
<gene>
    <name evidence="2" type="ORF">UFOVP1123_93</name>
    <name evidence="3" type="ORF">UFOVP1239_57</name>
    <name evidence="4" type="ORF">UFOVP1484_97</name>
    <name evidence="5" type="ORF">UFOVP1577_103</name>
    <name evidence="1" type="ORF">UFOVP961_23</name>
</gene>
<evidence type="ECO:0000313" key="1">
    <source>
        <dbReference type="EMBL" id="CAB4174098.1"/>
    </source>
</evidence>
<evidence type="ECO:0000313" key="3">
    <source>
        <dbReference type="EMBL" id="CAB4193304.1"/>
    </source>
</evidence>
<evidence type="ECO:0000313" key="5">
    <source>
        <dbReference type="EMBL" id="CAB5230778.1"/>
    </source>
</evidence>
<dbReference type="EMBL" id="LR797079">
    <property type="protein sequence ID" value="CAB4185545.1"/>
    <property type="molecule type" value="Genomic_DNA"/>
</dbReference>
<organism evidence="3">
    <name type="scientific">uncultured Caudovirales phage</name>
    <dbReference type="NCBI Taxonomy" id="2100421"/>
    <lineage>
        <taxon>Viruses</taxon>
        <taxon>Duplodnaviria</taxon>
        <taxon>Heunggongvirae</taxon>
        <taxon>Uroviricota</taxon>
        <taxon>Caudoviricetes</taxon>
        <taxon>Peduoviridae</taxon>
        <taxon>Maltschvirus</taxon>
        <taxon>Maltschvirus maltsch</taxon>
    </lineage>
</organism>
<name>A0A6J5RNC3_9CAUD</name>
<dbReference type="EMBL" id="LR798422">
    <property type="protein sequence ID" value="CAB5230778.1"/>
    <property type="molecule type" value="Genomic_DNA"/>
</dbReference>
<sequence>MLADLLKIISPETLVHAIKSNPAVIQAALQKFDAYVSFGQAMTHDQQVCISNNLNQMSDFFKSESGRDSLAILAEEFQKFLKA</sequence>
<dbReference type="EMBL" id="LR796912">
    <property type="protein sequence ID" value="CAB4174098.1"/>
    <property type="molecule type" value="Genomic_DNA"/>
</dbReference>
<dbReference type="EMBL" id="LR797194">
    <property type="protein sequence ID" value="CAB4193304.1"/>
    <property type="molecule type" value="Genomic_DNA"/>
</dbReference>
<reference evidence="3" key="1">
    <citation type="submission" date="2020-05" db="EMBL/GenBank/DDBJ databases">
        <authorList>
            <person name="Chiriac C."/>
            <person name="Salcher M."/>
            <person name="Ghai R."/>
            <person name="Kavagutti S V."/>
        </authorList>
    </citation>
    <scope>NUCLEOTIDE SEQUENCE</scope>
</reference>
<evidence type="ECO:0000313" key="2">
    <source>
        <dbReference type="EMBL" id="CAB4185545.1"/>
    </source>
</evidence>
<evidence type="ECO:0000313" key="4">
    <source>
        <dbReference type="EMBL" id="CAB4216152.1"/>
    </source>
</evidence>
<protein>
    <submittedName>
        <fullName evidence="3">Uncharacterized protein</fullName>
    </submittedName>
</protein>
<dbReference type="EMBL" id="LR797435">
    <property type="protein sequence ID" value="CAB4216152.1"/>
    <property type="molecule type" value="Genomic_DNA"/>
</dbReference>